<dbReference type="Pfam" id="PF04326">
    <property type="entry name" value="SLFN_AlbA_2"/>
    <property type="match status" value="1"/>
</dbReference>
<evidence type="ECO:0000313" key="4">
    <source>
        <dbReference type="Proteomes" id="UP000436181"/>
    </source>
</evidence>
<proteinExistence type="predicted"/>
<protein>
    <recommendedName>
        <fullName evidence="2">Schlafen AlbA-2 domain-containing protein</fullName>
    </recommendedName>
</protein>
<evidence type="ECO:0000256" key="1">
    <source>
        <dbReference type="SAM" id="MobiDB-lite"/>
    </source>
</evidence>
<comment type="caution">
    <text evidence="3">The sequence shown here is derived from an EMBL/GenBank/DDBJ whole genome shotgun (WGS) entry which is preliminary data.</text>
</comment>
<sequence>MAAKIIRSDQLLELLEGLRAHGGDRADVEVKRAQGGLPKNLPATTCAFANMPEGGTIILGVDERTNFSITGVDNPADMEAAVASQTHKTVVPAPVIDIHTVTVSGVSVVIVHVNGLGAVDKPARYKGVAYLRQADGDYAIPEPELRMIEVAKLHASEEAMYDSRPVPLSSVDDLNPAVLKRFIPDIKSSIEQLSREDDESVLRLIKAITPDGELTLAGLYGLGTFPQGEYPALAVTAAVRHRTGEAARTSNLKTFHGSVSELLSQTMNWISRNITTRQVYRADGHMVDEPEIPLHAIREAVSNALIHRDLGPNTVELGKSIDVRLLPDRLTISSPGGLKALSTSQLESREFTRVEVNQRLYRIAKELVDDRGRRIIEGEGGGVRAMFAAMEDAGLPRPKITDTGVKVTVEFFRVDVPRRRATTPSNPASTWTEPTGTTSRQAQDPRPRSDQAQSGQLHYGMAKNSPAILAAARTLPREFTLRELAHQAGLKENQVRYALKPLLAAGAIIRHGGQGHRTTTYELAPEAQA</sequence>
<dbReference type="Gene3D" id="3.30.950.30">
    <property type="entry name" value="Schlafen, AAA domain"/>
    <property type="match status" value="1"/>
</dbReference>
<dbReference type="SUPFAM" id="SSF46785">
    <property type="entry name" value="Winged helix' DNA-binding domain"/>
    <property type="match status" value="1"/>
</dbReference>
<dbReference type="InterPro" id="IPR036390">
    <property type="entry name" value="WH_DNA-bd_sf"/>
</dbReference>
<dbReference type="InterPro" id="IPR038475">
    <property type="entry name" value="RecG_C_sf"/>
</dbReference>
<feature type="compositionally biased region" description="Polar residues" evidence="1">
    <location>
        <begin position="422"/>
        <end position="442"/>
    </location>
</feature>
<reference evidence="3 4" key="1">
    <citation type="submission" date="2019-10" db="EMBL/GenBank/DDBJ databases">
        <title>Corynebacterium sp novel species isolated from the respiratory tract of Marmot.</title>
        <authorList>
            <person name="Zhang G."/>
        </authorList>
    </citation>
    <scope>NUCLEOTIDE SEQUENCE [LARGE SCALE GENOMIC DNA]</scope>
    <source>
        <strain evidence="3 4">336</strain>
    </source>
</reference>
<dbReference type="InterPro" id="IPR038461">
    <property type="entry name" value="Schlafen_AlbA_2_dom_sf"/>
</dbReference>
<gene>
    <name evidence="3" type="ORF">F8377_09365</name>
</gene>
<name>A0ABQ6VBQ8_9CORY</name>
<evidence type="ECO:0000313" key="3">
    <source>
        <dbReference type="EMBL" id="KAB3519191.1"/>
    </source>
</evidence>
<dbReference type="PANTHER" id="PTHR30595:SF6">
    <property type="entry name" value="SCHLAFEN ALBA-2 DOMAIN-CONTAINING PROTEIN"/>
    <property type="match status" value="1"/>
</dbReference>
<feature type="domain" description="Schlafen AlbA-2" evidence="2">
    <location>
        <begin position="27"/>
        <end position="139"/>
    </location>
</feature>
<evidence type="ECO:0000259" key="2">
    <source>
        <dbReference type="Pfam" id="PF04326"/>
    </source>
</evidence>
<dbReference type="Gene3D" id="3.30.565.60">
    <property type="match status" value="1"/>
</dbReference>
<dbReference type="RefSeq" id="WP_151844839.1">
    <property type="nucleotide sequence ID" value="NZ_WBZJ01000004.1"/>
</dbReference>
<dbReference type="Pfam" id="PF13749">
    <property type="entry name" value="HATPase_c_4"/>
    <property type="match status" value="1"/>
</dbReference>
<organism evidence="3 4">
    <name type="scientific">Corynebacterium zhongnanshanii</name>
    <dbReference type="NCBI Taxonomy" id="2768834"/>
    <lineage>
        <taxon>Bacteria</taxon>
        <taxon>Bacillati</taxon>
        <taxon>Actinomycetota</taxon>
        <taxon>Actinomycetes</taxon>
        <taxon>Mycobacteriales</taxon>
        <taxon>Corynebacteriaceae</taxon>
        <taxon>Corynebacterium</taxon>
    </lineage>
</organism>
<dbReference type="Proteomes" id="UP000436181">
    <property type="component" value="Unassembled WGS sequence"/>
</dbReference>
<dbReference type="PANTHER" id="PTHR30595">
    <property type="entry name" value="GLPR-RELATED TRANSCRIPTIONAL REPRESSOR"/>
    <property type="match status" value="1"/>
</dbReference>
<feature type="region of interest" description="Disordered" evidence="1">
    <location>
        <begin position="418"/>
        <end position="456"/>
    </location>
</feature>
<keyword evidence="4" id="KW-1185">Reference proteome</keyword>
<dbReference type="InterPro" id="IPR007421">
    <property type="entry name" value="Schlafen_AlbA_2_dom"/>
</dbReference>
<accession>A0ABQ6VBQ8</accession>
<dbReference type="EMBL" id="WBZJ01000004">
    <property type="protein sequence ID" value="KAB3519191.1"/>
    <property type="molecule type" value="Genomic_DNA"/>
</dbReference>